<sequence length="101" mass="11319">MIARSWWATATPDGARRYEEHFRATVVPDLRAVPGFKTAYLMRHDEGDIVRIHVLTLWESMTAITDFAGNPPDAAVVEPAARSALLTFNTTVDHYSTTVWS</sequence>
<organism evidence="2 3">
    <name type="scientific">Asanoa iriomotensis</name>
    <dbReference type="NCBI Taxonomy" id="234613"/>
    <lineage>
        <taxon>Bacteria</taxon>
        <taxon>Bacillati</taxon>
        <taxon>Actinomycetota</taxon>
        <taxon>Actinomycetes</taxon>
        <taxon>Micromonosporales</taxon>
        <taxon>Micromonosporaceae</taxon>
        <taxon>Asanoa</taxon>
    </lineage>
</organism>
<name>A0ABQ4CCI8_9ACTN</name>
<dbReference type="InterPro" id="IPR007138">
    <property type="entry name" value="ABM_dom"/>
</dbReference>
<dbReference type="SUPFAM" id="SSF54909">
    <property type="entry name" value="Dimeric alpha+beta barrel"/>
    <property type="match status" value="1"/>
</dbReference>
<accession>A0ABQ4CCI8</accession>
<evidence type="ECO:0000313" key="2">
    <source>
        <dbReference type="EMBL" id="GIF60488.1"/>
    </source>
</evidence>
<gene>
    <name evidence="2" type="ORF">Air01nite_65830</name>
</gene>
<reference evidence="2 3" key="1">
    <citation type="submission" date="2021-01" db="EMBL/GenBank/DDBJ databases">
        <title>Whole genome shotgun sequence of Asanoa iriomotensis NBRC 100142.</title>
        <authorList>
            <person name="Komaki H."/>
            <person name="Tamura T."/>
        </authorList>
    </citation>
    <scope>NUCLEOTIDE SEQUENCE [LARGE SCALE GENOMIC DNA]</scope>
    <source>
        <strain evidence="2 3">NBRC 100142</strain>
    </source>
</reference>
<evidence type="ECO:0000259" key="1">
    <source>
        <dbReference type="Pfam" id="PF03992"/>
    </source>
</evidence>
<dbReference type="RefSeq" id="WP_203707301.1">
    <property type="nucleotide sequence ID" value="NZ_BAAALU010000002.1"/>
</dbReference>
<dbReference type="Pfam" id="PF03992">
    <property type="entry name" value="ABM"/>
    <property type="match status" value="1"/>
</dbReference>
<dbReference type="Gene3D" id="3.30.70.100">
    <property type="match status" value="1"/>
</dbReference>
<proteinExistence type="predicted"/>
<feature type="domain" description="ABM" evidence="1">
    <location>
        <begin position="9"/>
        <end position="71"/>
    </location>
</feature>
<keyword evidence="3" id="KW-1185">Reference proteome</keyword>
<comment type="caution">
    <text evidence="2">The sequence shown here is derived from an EMBL/GenBank/DDBJ whole genome shotgun (WGS) entry which is preliminary data.</text>
</comment>
<protein>
    <recommendedName>
        <fullName evidence="1">ABM domain-containing protein</fullName>
    </recommendedName>
</protein>
<evidence type="ECO:0000313" key="3">
    <source>
        <dbReference type="Proteomes" id="UP000624325"/>
    </source>
</evidence>
<dbReference type="EMBL" id="BONC01000068">
    <property type="protein sequence ID" value="GIF60488.1"/>
    <property type="molecule type" value="Genomic_DNA"/>
</dbReference>
<dbReference type="Proteomes" id="UP000624325">
    <property type="component" value="Unassembled WGS sequence"/>
</dbReference>
<dbReference type="InterPro" id="IPR011008">
    <property type="entry name" value="Dimeric_a/b-barrel"/>
</dbReference>